<feature type="compositionally biased region" description="Low complexity" evidence="1">
    <location>
        <begin position="614"/>
        <end position="649"/>
    </location>
</feature>
<dbReference type="Proteomes" id="UP000007799">
    <property type="component" value="Unassembled WGS sequence"/>
</dbReference>
<feature type="compositionally biased region" description="Basic and acidic residues" evidence="1">
    <location>
        <begin position="136"/>
        <end position="153"/>
    </location>
</feature>
<dbReference type="KEGG" id="sre:PTSG_09753"/>
<dbReference type="InterPro" id="IPR036047">
    <property type="entry name" value="F-box-like_dom_sf"/>
</dbReference>
<feature type="region of interest" description="Disordered" evidence="1">
    <location>
        <begin position="124"/>
        <end position="153"/>
    </location>
</feature>
<evidence type="ECO:0000256" key="1">
    <source>
        <dbReference type="SAM" id="MobiDB-lite"/>
    </source>
</evidence>
<protein>
    <submittedName>
        <fullName evidence="2">Uncharacterized protein</fullName>
    </submittedName>
</protein>
<dbReference type="InParanoid" id="F2UNY4"/>
<dbReference type="RefSeq" id="XP_004989108.1">
    <property type="nucleotide sequence ID" value="XM_004989051.1"/>
</dbReference>
<feature type="compositionally biased region" description="Low complexity" evidence="1">
    <location>
        <begin position="67"/>
        <end position="81"/>
    </location>
</feature>
<feature type="compositionally biased region" description="Low complexity" evidence="1">
    <location>
        <begin position="17"/>
        <end position="50"/>
    </location>
</feature>
<gene>
    <name evidence="2" type="ORF">PTSG_09753</name>
</gene>
<dbReference type="SUPFAM" id="SSF81383">
    <property type="entry name" value="F-box domain"/>
    <property type="match status" value="1"/>
</dbReference>
<feature type="region of interest" description="Disordered" evidence="1">
    <location>
        <begin position="1"/>
        <end position="81"/>
    </location>
</feature>
<organism evidence="3">
    <name type="scientific">Salpingoeca rosetta (strain ATCC 50818 / BSB-021)</name>
    <dbReference type="NCBI Taxonomy" id="946362"/>
    <lineage>
        <taxon>Eukaryota</taxon>
        <taxon>Choanoflagellata</taxon>
        <taxon>Craspedida</taxon>
        <taxon>Salpingoecidae</taxon>
        <taxon>Salpingoeca</taxon>
    </lineage>
</organism>
<proteinExistence type="predicted"/>
<dbReference type="EMBL" id="GL832985">
    <property type="protein sequence ID" value="EGD79339.1"/>
    <property type="molecule type" value="Genomic_DNA"/>
</dbReference>
<dbReference type="AlphaFoldDB" id="F2UNY4"/>
<evidence type="ECO:0000313" key="3">
    <source>
        <dbReference type="Proteomes" id="UP000007799"/>
    </source>
</evidence>
<sequence>MSQRELTCNMSWYRGRTTSTSSMASDASTAPKHTATTSTSTTSSSSSSSARGLDSAYASVPSSPDRVAASSMTSSSSSSVAVEEQYYHRYNQRWGAPATDAAPMTTSKAPKVPVITTTPPSPFFAKRSQTQPQQQMHDHGHRDRPNHDHEHQHDDLHTLCDLPREVIQQHVLPHLSVDDLCALRCSCWFLHATVDEMRPYKVLWRVTAVYRQQQERGPRRRSNPVIQLVHDTIAVMPPPAVPPPRMAESAVRLYTRFFPRERPHLKTPEAVVDVASVAALVGAARVLHHLLTLPPLLAAEHKQRSAAMLLCMRVAVKMGHVACIRAIFDAIGKVADSVPPLICRESLLAFFDQSLQNGHADAARLLAGKANYSEQQQVADALHANAPVLNSPRTVDYFLSLSVPEEDLLDLASIAVAHACEDGNVALLDHLLRNHAQYARVHVPHIEAAVSRDRAFVLACLHNALDLRRQHYTDTLPGLTHAWPLLGQMCRCGAVKCLDFVRRQFEFDDAMLAIVSTNLMSMCAPSFGFALSRVLQFLTRTQLHARVPVSCWQAVAAGCCRFGFTDALHVLLTQCFGFTDSDGDKRSSTCSACKHVGGNDNSDSSSDAKKRGCASNTATSIPTSPSSSGTTTTATTSATPSATPSATSTHPIMHVDRRVVRNMEACAGCRLVVARAIFLTTEEAAFTQQCPLLTAVLGGYTGVVGMLHKYGVFSHRDESRLRLLTTLVRAMGHAQRQDESGAGDMHSPLIMPWARADPAHSMSPPAPAAMHPRAGDALTPRRRQRRGSYAATHNALAGMSLRHGVRLSSIHSSAGMLNLLWEEVGLARVYLQQPKDLCDLLSHACCFDLMDVLNLVLLDLDDSAVAQSALTAVQAWPQDVQSTHAAQLVVRHLMRRS</sequence>
<name>F2UNY4_SALR5</name>
<evidence type="ECO:0000313" key="2">
    <source>
        <dbReference type="EMBL" id="EGD79339.1"/>
    </source>
</evidence>
<keyword evidence="3" id="KW-1185">Reference proteome</keyword>
<dbReference type="GeneID" id="16069650"/>
<feature type="compositionally biased region" description="Polar residues" evidence="1">
    <location>
        <begin position="1"/>
        <end position="10"/>
    </location>
</feature>
<accession>F2UNY4</accession>
<feature type="region of interest" description="Disordered" evidence="1">
    <location>
        <begin position="596"/>
        <end position="650"/>
    </location>
</feature>
<reference evidence="2" key="1">
    <citation type="submission" date="2009-08" db="EMBL/GenBank/DDBJ databases">
        <title>Annotation of Salpingoeca rosetta.</title>
        <authorList>
            <consortium name="The Broad Institute Genome Sequencing Platform"/>
            <person name="Russ C."/>
            <person name="Cuomo C."/>
            <person name="Burger G."/>
            <person name="Gray M.W."/>
            <person name="Holland P.W.H."/>
            <person name="King N."/>
            <person name="Lang F.B.F."/>
            <person name="Roger A.J."/>
            <person name="Ruiz-Trillo I."/>
            <person name="Young S.K."/>
            <person name="Zeng Q."/>
            <person name="Gargeya S."/>
            <person name="Alvarado L."/>
            <person name="Berlin A."/>
            <person name="Chapman S.B."/>
            <person name="Chen Z."/>
            <person name="Freedman E."/>
            <person name="Gellesch M."/>
            <person name="Goldberg J."/>
            <person name="Griggs A."/>
            <person name="Gujja S."/>
            <person name="Heilman E."/>
            <person name="Heiman D."/>
            <person name="Howarth C."/>
            <person name="Mehta T."/>
            <person name="Neiman D."/>
            <person name="Pearson M."/>
            <person name="Roberts A."/>
            <person name="Saif S."/>
            <person name="Shea T."/>
            <person name="Shenoy N."/>
            <person name="Sisk P."/>
            <person name="Stolte C."/>
            <person name="Sykes S."/>
            <person name="White J."/>
            <person name="Yandava C."/>
            <person name="Haas B."/>
            <person name="Nusbaum C."/>
            <person name="Birren B."/>
        </authorList>
    </citation>
    <scope>NUCLEOTIDE SEQUENCE [LARGE SCALE GENOMIC DNA]</scope>
    <source>
        <strain evidence="2">ATCC 50818</strain>
    </source>
</reference>